<dbReference type="eggNOG" id="ENOG502T8MY">
    <property type="taxonomic scope" value="Eukaryota"/>
</dbReference>
<dbReference type="InParanoid" id="B3LVR3"/>
<dbReference type="EMBL" id="CH902617">
    <property type="protein sequence ID" value="EDV43687.2"/>
    <property type="molecule type" value="Genomic_DNA"/>
</dbReference>
<organism evidence="2 3">
    <name type="scientific">Drosophila ananassae</name>
    <name type="common">Fruit fly</name>
    <dbReference type="NCBI Taxonomy" id="7217"/>
    <lineage>
        <taxon>Eukaryota</taxon>
        <taxon>Metazoa</taxon>
        <taxon>Ecdysozoa</taxon>
        <taxon>Arthropoda</taxon>
        <taxon>Hexapoda</taxon>
        <taxon>Insecta</taxon>
        <taxon>Pterygota</taxon>
        <taxon>Neoptera</taxon>
        <taxon>Endopterygota</taxon>
        <taxon>Diptera</taxon>
        <taxon>Brachycera</taxon>
        <taxon>Muscomorpha</taxon>
        <taxon>Ephydroidea</taxon>
        <taxon>Drosophilidae</taxon>
        <taxon>Drosophila</taxon>
        <taxon>Sophophora</taxon>
    </lineage>
</organism>
<gene>
    <name evidence="2" type="primary">Dana\GF16401</name>
    <name evidence="2" type="synonym">dana_GLEANR_17670</name>
    <name evidence="2" type="ORF">GF16401</name>
</gene>
<proteinExistence type="predicted"/>
<dbReference type="AlphaFoldDB" id="B3LVR3"/>
<feature type="signal peptide" evidence="1">
    <location>
        <begin position="1"/>
        <end position="20"/>
    </location>
</feature>
<keyword evidence="1" id="KW-0732">Signal</keyword>
<protein>
    <recommendedName>
        <fullName evidence="4">Kazal-like domain-containing protein</fullName>
    </recommendedName>
</protein>
<name>B3LVR3_DROAN</name>
<feature type="chain" id="PRO_5006454361" description="Kazal-like domain-containing protein" evidence="1">
    <location>
        <begin position="21"/>
        <end position="112"/>
    </location>
</feature>
<reference evidence="2 3" key="1">
    <citation type="journal article" date="2007" name="Nature">
        <title>Evolution of genes and genomes on the Drosophila phylogeny.</title>
        <authorList>
            <consortium name="Drosophila 12 Genomes Consortium"/>
            <person name="Clark A.G."/>
            <person name="Eisen M.B."/>
            <person name="Smith D.R."/>
            <person name="Bergman C.M."/>
            <person name="Oliver B."/>
            <person name="Markow T.A."/>
            <person name="Kaufman T.C."/>
            <person name="Kellis M."/>
            <person name="Gelbart W."/>
            <person name="Iyer V.N."/>
            <person name="Pollard D.A."/>
            <person name="Sackton T.B."/>
            <person name="Larracuente A.M."/>
            <person name="Singh N.D."/>
            <person name="Abad J.P."/>
            <person name="Abt D.N."/>
            <person name="Adryan B."/>
            <person name="Aguade M."/>
            <person name="Akashi H."/>
            <person name="Anderson W.W."/>
            <person name="Aquadro C.F."/>
            <person name="Ardell D.H."/>
            <person name="Arguello R."/>
            <person name="Artieri C.G."/>
            <person name="Barbash D.A."/>
            <person name="Barker D."/>
            <person name="Barsanti P."/>
            <person name="Batterham P."/>
            <person name="Batzoglou S."/>
            <person name="Begun D."/>
            <person name="Bhutkar A."/>
            <person name="Blanco E."/>
            <person name="Bosak S.A."/>
            <person name="Bradley R.K."/>
            <person name="Brand A.D."/>
            <person name="Brent M.R."/>
            <person name="Brooks A.N."/>
            <person name="Brown R.H."/>
            <person name="Butlin R.K."/>
            <person name="Caggese C."/>
            <person name="Calvi B.R."/>
            <person name="Bernardo de Carvalho A."/>
            <person name="Caspi A."/>
            <person name="Castrezana S."/>
            <person name="Celniker S.E."/>
            <person name="Chang J.L."/>
            <person name="Chapple C."/>
            <person name="Chatterji S."/>
            <person name="Chinwalla A."/>
            <person name="Civetta A."/>
            <person name="Clifton S.W."/>
            <person name="Comeron J.M."/>
            <person name="Costello J.C."/>
            <person name="Coyne J.A."/>
            <person name="Daub J."/>
            <person name="David R.G."/>
            <person name="Delcher A.L."/>
            <person name="Delehaunty K."/>
            <person name="Do C.B."/>
            <person name="Ebling H."/>
            <person name="Edwards K."/>
            <person name="Eickbush T."/>
            <person name="Evans J.D."/>
            <person name="Filipski A."/>
            <person name="Findeiss S."/>
            <person name="Freyhult E."/>
            <person name="Fulton L."/>
            <person name="Fulton R."/>
            <person name="Garcia A.C."/>
            <person name="Gardiner A."/>
            <person name="Garfield D.A."/>
            <person name="Garvin B.E."/>
            <person name="Gibson G."/>
            <person name="Gilbert D."/>
            <person name="Gnerre S."/>
            <person name="Godfrey J."/>
            <person name="Good R."/>
            <person name="Gotea V."/>
            <person name="Gravely B."/>
            <person name="Greenberg A.J."/>
            <person name="Griffiths-Jones S."/>
            <person name="Gross S."/>
            <person name="Guigo R."/>
            <person name="Gustafson E.A."/>
            <person name="Haerty W."/>
            <person name="Hahn M.W."/>
            <person name="Halligan D.L."/>
            <person name="Halpern A.L."/>
            <person name="Halter G.M."/>
            <person name="Han M.V."/>
            <person name="Heger A."/>
            <person name="Hillier L."/>
            <person name="Hinrichs A.S."/>
            <person name="Holmes I."/>
            <person name="Hoskins R.A."/>
            <person name="Hubisz M.J."/>
            <person name="Hultmark D."/>
            <person name="Huntley M.A."/>
            <person name="Jaffe D.B."/>
            <person name="Jagadeeshan S."/>
            <person name="Jeck W.R."/>
            <person name="Johnson J."/>
            <person name="Jones C.D."/>
            <person name="Jordan W.C."/>
            <person name="Karpen G.H."/>
            <person name="Kataoka E."/>
            <person name="Keightley P.D."/>
            <person name="Kheradpour P."/>
            <person name="Kirkness E.F."/>
            <person name="Koerich L.B."/>
            <person name="Kristiansen K."/>
            <person name="Kudrna D."/>
            <person name="Kulathinal R.J."/>
            <person name="Kumar S."/>
            <person name="Kwok R."/>
            <person name="Lander E."/>
            <person name="Langley C.H."/>
            <person name="Lapoint R."/>
            <person name="Lazzaro B.P."/>
            <person name="Lee S.J."/>
            <person name="Levesque L."/>
            <person name="Li R."/>
            <person name="Lin C.F."/>
            <person name="Lin M.F."/>
            <person name="Lindblad-Toh K."/>
            <person name="Llopart A."/>
            <person name="Long M."/>
            <person name="Low L."/>
            <person name="Lozovsky E."/>
            <person name="Lu J."/>
            <person name="Luo M."/>
            <person name="Machado C.A."/>
            <person name="Makalowski W."/>
            <person name="Marzo M."/>
            <person name="Matsuda M."/>
            <person name="Matzkin L."/>
            <person name="McAllister B."/>
            <person name="McBride C.S."/>
            <person name="McKernan B."/>
            <person name="McKernan K."/>
            <person name="Mendez-Lago M."/>
            <person name="Minx P."/>
            <person name="Mollenhauer M.U."/>
            <person name="Montooth K."/>
            <person name="Mount S.M."/>
            <person name="Mu X."/>
            <person name="Myers E."/>
            <person name="Negre B."/>
            <person name="Newfeld S."/>
            <person name="Nielsen R."/>
            <person name="Noor M.A."/>
            <person name="O'Grady P."/>
            <person name="Pachter L."/>
            <person name="Papaceit M."/>
            <person name="Parisi M.J."/>
            <person name="Parisi M."/>
            <person name="Parts L."/>
            <person name="Pedersen J.S."/>
            <person name="Pesole G."/>
            <person name="Phillippy A.M."/>
            <person name="Ponting C.P."/>
            <person name="Pop M."/>
            <person name="Porcelli D."/>
            <person name="Powell J.R."/>
            <person name="Prohaska S."/>
            <person name="Pruitt K."/>
            <person name="Puig M."/>
            <person name="Quesneville H."/>
            <person name="Ram K.R."/>
            <person name="Rand D."/>
            <person name="Rasmussen M.D."/>
            <person name="Reed L.K."/>
            <person name="Reenan R."/>
            <person name="Reily A."/>
            <person name="Remington K.A."/>
            <person name="Rieger T.T."/>
            <person name="Ritchie M.G."/>
            <person name="Robin C."/>
            <person name="Rogers Y.H."/>
            <person name="Rohde C."/>
            <person name="Rozas J."/>
            <person name="Rubenfield M.J."/>
            <person name="Ruiz A."/>
            <person name="Russo S."/>
            <person name="Salzberg S.L."/>
            <person name="Sanchez-Gracia A."/>
            <person name="Saranga D.J."/>
            <person name="Sato H."/>
            <person name="Schaeffer S.W."/>
            <person name="Schatz M.C."/>
            <person name="Schlenke T."/>
            <person name="Schwartz R."/>
            <person name="Segarra C."/>
            <person name="Singh R.S."/>
            <person name="Sirot L."/>
            <person name="Sirota M."/>
            <person name="Sisneros N.B."/>
            <person name="Smith C.D."/>
            <person name="Smith T.F."/>
            <person name="Spieth J."/>
            <person name="Stage D.E."/>
            <person name="Stark A."/>
            <person name="Stephan W."/>
            <person name="Strausberg R.L."/>
            <person name="Strempel S."/>
            <person name="Sturgill D."/>
            <person name="Sutton G."/>
            <person name="Sutton G.G."/>
            <person name="Tao W."/>
            <person name="Teichmann S."/>
            <person name="Tobari Y.N."/>
            <person name="Tomimura Y."/>
            <person name="Tsolas J.M."/>
            <person name="Valente V.L."/>
            <person name="Venter E."/>
            <person name="Venter J.C."/>
            <person name="Vicario S."/>
            <person name="Vieira F.G."/>
            <person name="Vilella A.J."/>
            <person name="Villasante A."/>
            <person name="Walenz B."/>
            <person name="Wang J."/>
            <person name="Wasserman M."/>
            <person name="Watts T."/>
            <person name="Wilson D."/>
            <person name="Wilson R.K."/>
            <person name="Wing R.A."/>
            <person name="Wolfner M.F."/>
            <person name="Wong A."/>
            <person name="Wong G.K."/>
            <person name="Wu C.I."/>
            <person name="Wu G."/>
            <person name="Yamamoto D."/>
            <person name="Yang H.P."/>
            <person name="Yang S.P."/>
            <person name="Yorke J.A."/>
            <person name="Yoshida K."/>
            <person name="Zdobnov E."/>
            <person name="Zhang P."/>
            <person name="Zhang Y."/>
            <person name="Zimin A.V."/>
            <person name="Baldwin J."/>
            <person name="Abdouelleil A."/>
            <person name="Abdulkadir J."/>
            <person name="Abebe A."/>
            <person name="Abera B."/>
            <person name="Abreu J."/>
            <person name="Acer S.C."/>
            <person name="Aftuck L."/>
            <person name="Alexander A."/>
            <person name="An P."/>
            <person name="Anderson E."/>
            <person name="Anderson S."/>
            <person name="Arachi H."/>
            <person name="Azer M."/>
            <person name="Bachantsang P."/>
            <person name="Barry A."/>
            <person name="Bayul T."/>
            <person name="Berlin A."/>
            <person name="Bessette D."/>
            <person name="Bloom T."/>
            <person name="Blye J."/>
            <person name="Boguslavskiy L."/>
            <person name="Bonnet C."/>
            <person name="Boukhgalter B."/>
            <person name="Bourzgui I."/>
            <person name="Brown A."/>
            <person name="Cahill P."/>
            <person name="Channer S."/>
            <person name="Cheshatsang Y."/>
            <person name="Chuda L."/>
            <person name="Citroen M."/>
            <person name="Collymore A."/>
            <person name="Cooke P."/>
            <person name="Costello M."/>
            <person name="D'Aco K."/>
            <person name="Daza R."/>
            <person name="De Haan G."/>
            <person name="DeGray S."/>
            <person name="DeMaso C."/>
            <person name="Dhargay N."/>
            <person name="Dooley K."/>
            <person name="Dooley E."/>
            <person name="Doricent M."/>
            <person name="Dorje P."/>
            <person name="Dorjee K."/>
            <person name="Dupes A."/>
            <person name="Elong R."/>
            <person name="Falk J."/>
            <person name="Farina A."/>
            <person name="Faro S."/>
            <person name="Ferguson D."/>
            <person name="Fisher S."/>
            <person name="Foley C.D."/>
            <person name="Franke A."/>
            <person name="Friedrich D."/>
            <person name="Gadbois L."/>
            <person name="Gearin G."/>
            <person name="Gearin C.R."/>
            <person name="Giannoukos G."/>
            <person name="Goode T."/>
            <person name="Graham J."/>
            <person name="Grandbois E."/>
            <person name="Grewal S."/>
            <person name="Gyaltsen K."/>
            <person name="Hafez N."/>
            <person name="Hagos B."/>
            <person name="Hall J."/>
            <person name="Henson C."/>
            <person name="Hollinger A."/>
            <person name="Honan T."/>
            <person name="Huard M.D."/>
            <person name="Hughes L."/>
            <person name="Hurhula B."/>
            <person name="Husby M.E."/>
            <person name="Kamat A."/>
            <person name="Kanga B."/>
            <person name="Kashin S."/>
            <person name="Khazanovich D."/>
            <person name="Kisner P."/>
            <person name="Lance K."/>
            <person name="Lara M."/>
            <person name="Lee W."/>
            <person name="Lennon N."/>
            <person name="Letendre F."/>
            <person name="LeVine R."/>
            <person name="Lipovsky A."/>
            <person name="Liu X."/>
            <person name="Liu J."/>
            <person name="Liu S."/>
            <person name="Lokyitsang T."/>
            <person name="Lokyitsang Y."/>
            <person name="Lubonja R."/>
            <person name="Lui A."/>
            <person name="MacDonald P."/>
            <person name="Magnisalis V."/>
            <person name="Maru K."/>
            <person name="Matthews C."/>
            <person name="McCusker W."/>
            <person name="McDonough S."/>
            <person name="Mehta T."/>
            <person name="Meldrim J."/>
            <person name="Meneus L."/>
            <person name="Mihai O."/>
            <person name="Mihalev A."/>
            <person name="Mihova T."/>
            <person name="Mittelman R."/>
            <person name="Mlenga V."/>
            <person name="Montmayeur A."/>
            <person name="Mulrain L."/>
            <person name="Navidi A."/>
            <person name="Naylor J."/>
            <person name="Negash T."/>
            <person name="Nguyen T."/>
            <person name="Nguyen N."/>
            <person name="Nicol R."/>
            <person name="Norbu C."/>
            <person name="Norbu N."/>
            <person name="Novod N."/>
            <person name="O'Neill B."/>
            <person name="Osman S."/>
            <person name="Markiewicz E."/>
            <person name="Oyono O.L."/>
            <person name="Patti C."/>
            <person name="Phunkhang P."/>
            <person name="Pierre F."/>
            <person name="Priest M."/>
            <person name="Raghuraman S."/>
            <person name="Rege F."/>
            <person name="Reyes R."/>
            <person name="Rise C."/>
            <person name="Rogov P."/>
            <person name="Ross K."/>
            <person name="Ryan E."/>
            <person name="Settipalli S."/>
            <person name="Shea T."/>
            <person name="Sherpa N."/>
            <person name="Shi L."/>
            <person name="Shih D."/>
            <person name="Sparrow T."/>
            <person name="Spaulding J."/>
            <person name="Stalker J."/>
            <person name="Stange-Thomann N."/>
            <person name="Stavropoulos S."/>
            <person name="Stone C."/>
            <person name="Strader C."/>
            <person name="Tesfaye S."/>
            <person name="Thomson T."/>
            <person name="Thoulutsang Y."/>
            <person name="Thoulutsang D."/>
            <person name="Topham K."/>
            <person name="Topping I."/>
            <person name="Tsamla T."/>
            <person name="Vassiliev H."/>
            <person name="Vo A."/>
            <person name="Wangchuk T."/>
            <person name="Wangdi T."/>
            <person name="Weiand M."/>
            <person name="Wilkinson J."/>
            <person name="Wilson A."/>
            <person name="Yadav S."/>
            <person name="Young G."/>
            <person name="Yu Q."/>
            <person name="Zembek L."/>
            <person name="Zhong D."/>
            <person name="Zimmer A."/>
            <person name="Zwirko Z."/>
            <person name="Jaffe D.B."/>
            <person name="Alvarez P."/>
            <person name="Brockman W."/>
            <person name="Butler J."/>
            <person name="Chin C."/>
            <person name="Gnerre S."/>
            <person name="Grabherr M."/>
            <person name="Kleber M."/>
            <person name="Mauceli E."/>
            <person name="MacCallum I."/>
        </authorList>
    </citation>
    <scope>NUCLEOTIDE SEQUENCE [LARGE SCALE GENOMIC DNA]</scope>
    <source>
        <strain evidence="3">Tucson 14024-0371.13</strain>
    </source>
</reference>
<dbReference type="Gene3D" id="3.30.60.30">
    <property type="match status" value="2"/>
</dbReference>
<evidence type="ECO:0008006" key="4">
    <source>
        <dbReference type="Google" id="ProtNLM"/>
    </source>
</evidence>
<dbReference type="OrthoDB" id="8056624at2759"/>
<keyword evidence="3" id="KW-1185">Reference proteome</keyword>
<dbReference type="Proteomes" id="UP000007801">
    <property type="component" value="Unassembled WGS sequence"/>
</dbReference>
<accession>B3LVR3</accession>
<dbReference type="KEGG" id="dan:6499197"/>
<evidence type="ECO:0000256" key="1">
    <source>
        <dbReference type="SAM" id="SignalP"/>
    </source>
</evidence>
<sequence length="112" mass="12315">MKSVLAICCLVTLAFSHVSGNCSGNCPDTEDVVWALGGGCNVFRNKCYFDKENCHRKLALTITTKEECQKHCADICPAIYQPTSGIYNGQIRNFGNECLKSVHTCKTGETFL</sequence>
<dbReference type="GeneID" id="6499197"/>
<dbReference type="HOGENOM" id="CLU_082842_0_0_1"/>
<evidence type="ECO:0000313" key="3">
    <source>
        <dbReference type="Proteomes" id="UP000007801"/>
    </source>
</evidence>
<evidence type="ECO:0000313" key="2">
    <source>
        <dbReference type="EMBL" id="EDV43687.2"/>
    </source>
</evidence>